<reference evidence="2 3" key="1">
    <citation type="submission" date="2019-08" db="EMBL/GenBank/DDBJ databases">
        <title>Lentzea from Indian Himalayas.</title>
        <authorList>
            <person name="Mandal S."/>
            <person name="Mallick Gupta A."/>
            <person name="Maiti P.K."/>
            <person name="Sarkar J."/>
            <person name="Mandal S."/>
        </authorList>
    </citation>
    <scope>NUCLEOTIDE SEQUENCE [LARGE SCALE GENOMIC DNA]</scope>
    <source>
        <strain evidence="2 3">PSKA42</strain>
    </source>
</reference>
<evidence type="ECO:0000259" key="1">
    <source>
        <dbReference type="Pfam" id="PF12770"/>
    </source>
</evidence>
<evidence type="ECO:0000313" key="2">
    <source>
        <dbReference type="EMBL" id="NKE62630.1"/>
    </source>
</evidence>
<protein>
    <submittedName>
        <fullName evidence="2">CHAT domain-containing protein</fullName>
    </submittedName>
</protein>
<dbReference type="InterPro" id="IPR024983">
    <property type="entry name" value="CHAT_dom"/>
</dbReference>
<comment type="caution">
    <text evidence="2">The sequence shown here is derived from an EMBL/GenBank/DDBJ whole genome shotgun (WGS) entry which is preliminary data.</text>
</comment>
<dbReference type="RefSeq" id="WP_167979251.1">
    <property type="nucleotide sequence ID" value="NZ_VSRL01000269.1"/>
</dbReference>
<dbReference type="EMBL" id="VSRL01000269">
    <property type="protein sequence ID" value="NKE62630.1"/>
    <property type="molecule type" value="Genomic_DNA"/>
</dbReference>
<gene>
    <name evidence="2" type="ORF">FXN61_40255</name>
</gene>
<organism evidence="2 3">
    <name type="scientific">Lentzea indica</name>
    <dbReference type="NCBI Taxonomy" id="2604800"/>
    <lineage>
        <taxon>Bacteria</taxon>
        <taxon>Bacillati</taxon>
        <taxon>Actinomycetota</taxon>
        <taxon>Actinomycetes</taxon>
        <taxon>Pseudonocardiales</taxon>
        <taxon>Pseudonocardiaceae</taxon>
        <taxon>Lentzea</taxon>
    </lineage>
</organism>
<sequence length="343" mass="36549">MSLDVGDRTVVVVNVSRYRCDALLVSPAGARAVPLEGLTFPDVTARAHVFLGAQARLETRRLPLAEKVRLLEQVRETLDWLWGSVAKPVLDALDPLPSRIWWSPTGLLSVLPLHAAGSFDTGESVLDRVISSYAGSVRMFGRAGDERLPDRPVLVVAVPEAAGLPTLHGVDEEIRAIEEIVTPTVLRGQSATLAAVTDALAGHDIAHFACHATQNLADPAESGIVLHDGKLGLGNIAAVPGGAHLAFLSACRTGVGAVDVPDEALHVAAGFQTAGFRHVVGTLWSVEDQSAAEFTSAVYSRLRDGSGLDPGRTAVAVHEATLLAREEDRYDPMRWAQWFHLGP</sequence>
<name>A0ABX1FV47_9PSEU</name>
<proteinExistence type="predicted"/>
<evidence type="ECO:0000313" key="3">
    <source>
        <dbReference type="Proteomes" id="UP001515943"/>
    </source>
</evidence>
<dbReference type="Proteomes" id="UP001515943">
    <property type="component" value="Unassembled WGS sequence"/>
</dbReference>
<feature type="domain" description="CHAT" evidence="1">
    <location>
        <begin position="76"/>
        <end position="342"/>
    </location>
</feature>
<keyword evidence="3" id="KW-1185">Reference proteome</keyword>
<accession>A0ABX1FV47</accession>
<dbReference type="Pfam" id="PF12770">
    <property type="entry name" value="CHAT"/>
    <property type="match status" value="1"/>
</dbReference>